<dbReference type="EMBL" id="CP002588">
    <property type="protein sequence ID" value="AEA48076.1"/>
    <property type="molecule type" value="Genomic_DNA"/>
</dbReference>
<evidence type="ECO:0000313" key="1">
    <source>
        <dbReference type="EMBL" id="AEA48076.1"/>
    </source>
</evidence>
<protein>
    <submittedName>
        <fullName evidence="1">Uncharacterized protein</fullName>
    </submittedName>
</protein>
<dbReference type="HOGENOM" id="CLU_2581195_0_0_2"/>
<accession>F2KSK6</accession>
<evidence type="ECO:0000313" key="2">
    <source>
        <dbReference type="Proteomes" id="UP000008136"/>
    </source>
</evidence>
<reference evidence="1 2" key="1">
    <citation type="submission" date="2011-03" db="EMBL/GenBank/DDBJ databases">
        <title>The complete genome of Archaeoglobus veneficus SNP6.</title>
        <authorList>
            <consortium name="US DOE Joint Genome Institute (JGI-PGF)"/>
            <person name="Lucas S."/>
            <person name="Copeland A."/>
            <person name="Lapidus A."/>
            <person name="Bruce D."/>
            <person name="Goodwin L."/>
            <person name="Pitluck S."/>
            <person name="Kyrpides N."/>
            <person name="Mavromatis K."/>
            <person name="Pagani I."/>
            <person name="Ivanova N."/>
            <person name="Mikhailova N."/>
            <person name="Lu M."/>
            <person name="Detter J.C."/>
            <person name="Tapia R."/>
            <person name="Han C."/>
            <person name="Land M."/>
            <person name="Hauser L."/>
            <person name="Markowitz V."/>
            <person name="Cheng J.-F."/>
            <person name="Hugenholtz P."/>
            <person name="Woyke T."/>
            <person name="Wu D."/>
            <person name="Spring S."/>
            <person name="Brambilla E."/>
            <person name="Klenk H.-P."/>
            <person name="Eisen J.A."/>
        </authorList>
    </citation>
    <scope>NUCLEOTIDE SEQUENCE [LARGE SCALE GENOMIC DNA]</scope>
    <source>
        <strain>SNP6</strain>
    </source>
</reference>
<gene>
    <name evidence="1" type="ordered locus">Arcve_2087</name>
</gene>
<dbReference type="STRING" id="693661.Arcve_2087"/>
<proteinExistence type="predicted"/>
<dbReference type="RefSeq" id="WP_013684727.1">
    <property type="nucleotide sequence ID" value="NC_015320.1"/>
</dbReference>
<keyword evidence="2" id="KW-1185">Reference proteome</keyword>
<sequence>MEVCMIEPVVVDFNKPCDEECRGKYSFPCVSGLCPFGMDFMTECYPYLEPEQKMLFDELFMLRAEVARKSLSLQVPLAMH</sequence>
<dbReference type="GeneID" id="10395221"/>
<dbReference type="KEGG" id="ave:Arcve_2087"/>
<organism evidence="1 2">
    <name type="scientific">Archaeoglobus veneficus (strain DSM 11195 / SNP6)</name>
    <dbReference type="NCBI Taxonomy" id="693661"/>
    <lineage>
        <taxon>Archaea</taxon>
        <taxon>Methanobacteriati</taxon>
        <taxon>Methanobacteriota</taxon>
        <taxon>Archaeoglobi</taxon>
        <taxon>Archaeoglobales</taxon>
        <taxon>Archaeoglobaceae</taxon>
        <taxon>Archaeoglobus</taxon>
    </lineage>
</organism>
<dbReference type="AlphaFoldDB" id="F2KSK6"/>
<dbReference type="Proteomes" id="UP000008136">
    <property type="component" value="Chromosome"/>
</dbReference>
<name>F2KSK6_ARCVS</name>